<comment type="caution">
    <text evidence="2">The sequence shown here is derived from an EMBL/GenBank/DDBJ whole genome shotgun (WGS) entry which is preliminary data.</text>
</comment>
<dbReference type="InterPro" id="IPR000073">
    <property type="entry name" value="AB_hydrolase_1"/>
</dbReference>
<dbReference type="SUPFAM" id="SSF53474">
    <property type="entry name" value="alpha/beta-Hydrolases"/>
    <property type="match status" value="1"/>
</dbReference>
<dbReference type="EMBL" id="JASWJB010000723">
    <property type="protein sequence ID" value="KAK2589406.1"/>
    <property type="molecule type" value="Genomic_DNA"/>
</dbReference>
<feature type="domain" description="AB hydrolase-1" evidence="1">
    <location>
        <begin position="73"/>
        <end position="366"/>
    </location>
</feature>
<dbReference type="Proteomes" id="UP001251528">
    <property type="component" value="Unassembled WGS sequence"/>
</dbReference>
<protein>
    <recommendedName>
        <fullName evidence="1">AB hydrolase-1 domain-containing protein</fullName>
    </recommendedName>
</protein>
<dbReference type="CDD" id="cd12809">
    <property type="entry name" value="Esterase_713_like-2"/>
    <property type="match status" value="1"/>
</dbReference>
<organism evidence="2 3">
    <name type="scientific">Conoideocrella luteorostrata</name>
    <dbReference type="NCBI Taxonomy" id="1105319"/>
    <lineage>
        <taxon>Eukaryota</taxon>
        <taxon>Fungi</taxon>
        <taxon>Dikarya</taxon>
        <taxon>Ascomycota</taxon>
        <taxon>Pezizomycotina</taxon>
        <taxon>Sordariomycetes</taxon>
        <taxon>Hypocreomycetidae</taxon>
        <taxon>Hypocreales</taxon>
        <taxon>Clavicipitaceae</taxon>
        <taxon>Conoideocrella</taxon>
    </lineage>
</organism>
<dbReference type="AlphaFoldDB" id="A0AAJ0FLW6"/>
<proteinExistence type="predicted"/>
<name>A0AAJ0FLW6_9HYPO</name>
<dbReference type="PANTHER" id="PTHR43194:SF4">
    <property type="entry name" value="AB HYDROLASE-1 DOMAIN-CONTAINING PROTEIN"/>
    <property type="match status" value="1"/>
</dbReference>
<dbReference type="InterPro" id="IPR050228">
    <property type="entry name" value="Carboxylesterase_BioH"/>
</dbReference>
<dbReference type="Gene3D" id="3.40.50.1820">
    <property type="entry name" value="alpha/beta hydrolase"/>
    <property type="match status" value="1"/>
</dbReference>
<dbReference type="PANTHER" id="PTHR43194">
    <property type="entry name" value="HYDROLASE ALPHA/BETA FOLD FAMILY"/>
    <property type="match status" value="1"/>
</dbReference>
<evidence type="ECO:0000313" key="2">
    <source>
        <dbReference type="EMBL" id="KAK2589406.1"/>
    </source>
</evidence>
<dbReference type="InterPro" id="IPR029058">
    <property type="entry name" value="AB_hydrolase_fold"/>
</dbReference>
<accession>A0AAJ0FLW6</accession>
<evidence type="ECO:0000259" key="1">
    <source>
        <dbReference type="Pfam" id="PF12697"/>
    </source>
</evidence>
<gene>
    <name evidence="2" type="ORF">QQS21_012919</name>
</gene>
<keyword evidence="3" id="KW-1185">Reference proteome</keyword>
<evidence type="ECO:0000313" key="3">
    <source>
        <dbReference type="Proteomes" id="UP001251528"/>
    </source>
</evidence>
<reference evidence="2" key="1">
    <citation type="submission" date="2023-06" db="EMBL/GenBank/DDBJ databases">
        <title>Conoideocrella luteorostrata (Hypocreales: Clavicipitaceae), a potential biocontrol fungus for elongate hemlock scale in United States Christmas tree production areas.</title>
        <authorList>
            <person name="Barrett H."/>
            <person name="Lovett B."/>
            <person name="Macias A.M."/>
            <person name="Stajich J.E."/>
            <person name="Kasson M.T."/>
        </authorList>
    </citation>
    <scope>NUCLEOTIDE SEQUENCE</scope>
    <source>
        <strain evidence="2">ARSEF 14590</strain>
    </source>
</reference>
<dbReference type="Pfam" id="PF12697">
    <property type="entry name" value="Abhydrolase_6"/>
    <property type="match status" value="1"/>
</dbReference>
<sequence length="384" mass="42437">MITCGLSLVSINAYMIPPFTQQASYPTEVPSIRTYFYAGGEYVDDGKGGCLFSGQMYVEKLVPLGGVTQKWPIVLFHGNGMTGALTSLQNFVNKPDGGRGWASEFVHQGYEVYVVDQPLRARSAWHPGEGAQSPSRYSAELMQDRFTAPERAGQWPQAAKHTQWPGTGVMGDAFFDAFYASTVQFVNNETYQQIVTQKAGAALLDRIGKPTILIGHSQGGAYPPLITDKRPHLVHAMVLLEPKGPPFREAVFSERPTRPWGIVDAPISYDPPVADPERDLVKVTLPPSGPNLAECVMQAVHPSPRKLINMVDKPILVVTAEASYHAVYDHCTVEFLRQAGCSKVEHIDLSKIGIYGNGHMFFLEKNSQEIHGVVHKWIQKAWEM</sequence>